<dbReference type="Gene3D" id="3.60.120.10">
    <property type="entry name" value="Anthranilate synthase"/>
    <property type="match status" value="1"/>
</dbReference>
<dbReference type="GO" id="GO:0008909">
    <property type="term" value="F:isochorismate synthase activity"/>
    <property type="evidence" value="ECO:0007669"/>
    <property type="project" value="UniProtKB-EC"/>
</dbReference>
<dbReference type="Proteomes" id="UP001235966">
    <property type="component" value="Unassembled WGS sequence"/>
</dbReference>
<comment type="caution">
    <text evidence="2">The sequence shown here is derived from an EMBL/GenBank/DDBJ whole genome shotgun (WGS) entry which is preliminary data.</text>
</comment>
<dbReference type="Pfam" id="PF00425">
    <property type="entry name" value="Chorismate_bind"/>
    <property type="match status" value="1"/>
</dbReference>
<organism evidence="2 3">
    <name type="scientific">Arcanobacterium wilhelmae</name>
    <dbReference type="NCBI Taxonomy" id="1803177"/>
    <lineage>
        <taxon>Bacteria</taxon>
        <taxon>Bacillati</taxon>
        <taxon>Actinomycetota</taxon>
        <taxon>Actinomycetes</taxon>
        <taxon>Actinomycetales</taxon>
        <taxon>Actinomycetaceae</taxon>
        <taxon>Arcanobacterium</taxon>
    </lineage>
</organism>
<evidence type="ECO:0000313" key="3">
    <source>
        <dbReference type="Proteomes" id="UP001235966"/>
    </source>
</evidence>
<accession>A0ABT9NA48</accession>
<dbReference type="SUPFAM" id="SSF56322">
    <property type="entry name" value="ADC synthase"/>
    <property type="match status" value="1"/>
</dbReference>
<protein>
    <submittedName>
        <fullName evidence="2">Menaquinone-specific isochorismate synthase</fullName>
        <ecNumber evidence="2">5.4.4.2</ecNumber>
    </submittedName>
</protein>
<gene>
    <name evidence="2" type="ORF">J2S49_000637</name>
</gene>
<keyword evidence="2" id="KW-0413">Isomerase</keyword>
<dbReference type="PANTHER" id="PTHR42839">
    <property type="entry name" value="ISOCHORISMATE SYNTHASE ENTC"/>
    <property type="match status" value="1"/>
</dbReference>
<proteinExistence type="predicted"/>
<dbReference type="PANTHER" id="PTHR42839:SF2">
    <property type="entry name" value="ISOCHORISMATE SYNTHASE ENTC"/>
    <property type="match status" value="1"/>
</dbReference>
<feature type="domain" description="Chorismate-utilising enzyme C-terminal" evidence="1">
    <location>
        <begin position="172"/>
        <end position="409"/>
    </location>
</feature>
<evidence type="ECO:0000259" key="1">
    <source>
        <dbReference type="Pfam" id="PF00425"/>
    </source>
</evidence>
<dbReference type="InterPro" id="IPR005801">
    <property type="entry name" value="ADC_synthase"/>
</dbReference>
<evidence type="ECO:0000313" key="2">
    <source>
        <dbReference type="EMBL" id="MDP9800561.1"/>
    </source>
</evidence>
<name>A0ABT9NA48_9ACTO</name>
<sequence length="421" mass="43884">MLTMPQLRAQTTRLPRTVDLEALIPDAGAHVWLRGEDGLVGAGVAARLDLEPRGGERPEDSRRFAEGAQWWQMLCEKAEIRDDVALPGTGLVSFGSFAFDAGSQAGSALLVPQVVVGKRGEDCWITLIGVVGVDVFDTLAGPAKALLDAALKGETTPVAPMPAVSVEDSTGAAFEANVSAALEQIRTGEAEKIVVARSVDVSSDTEIPERTLAARLHQAYPDCWIFDVDGLIGATPEMLAQSSPEGISVRVLAGTGAPDGHDLMTEKNLAEHALAAASAREALAALGEVKASEPFVLKLANVSHIATDLVATPSFDATPLQIAGALHPTAALGGTPRAAAMASIAALETTDRDRYGAPVGWMDAKGEGQWAVALRCLRMFTPSAARAWAGAGIVEGSDPATELAETRAKFAPIMEALGVTR</sequence>
<keyword evidence="3" id="KW-1185">Reference proteome</keyword>
<dbReference type="InterPro" id="IPR015890">
    <property type="entry name" value="Chorismate_C"/>
</dbReference>
<reference evidence="2 3" key="1">
    <citation type="submission" date="2023-07" db="EMBL/GenBank/DDBJ databases">
        <title>Sequencing the genomes of 1000 actinobacteria strains.</title>
        <authorList>
            <person name="Klenk H.-P."/>
        </authorList>
    </citation>
    <scope>NUCLEOTIDE SEQUENCE [LARGE SCALE GENOMIC DNA]</scope>
    <source>
        <strain evidence="2 3">DSM 102162</strain>
    </source>
</reference>
<dbReference type="RefSeq" id="WP_278057930.1">
    <property type="nucleotide sequence ID" value="NZ_CP121247.1"/>
</dbReference>
<dbReference type="EC" id="5.4.4.2" evidence="2"/>
<dbReference type="EMBL" id="JAUSQW010000001">
    <property type="protein sequence ID" value="MDP9800561.1"/>
    <property type="molecule type" value="Genomic_DNA"/>
</dbReference>